<evidence type="ECO:0000313" key="3">
    <source>
        <dbReference type="Proteomes" id="UP001596002"/>
    </source>
</evidence>
<gene>
    <name evidence="2" type="primary">rfbC</name>
    <name evidence="2" type="ORF">ACFO8Q_21915</name>
</gene>
<dbReference type="InterPro" id="IPR014710">
    <property type="entry name" value="RmlC-like_jellyroll"/>
</dbReference>
<keyword evidence="3" id="KW-1185">Reference proteome</keyword>
<dbReference type="InterPro" id="IPR000888">
    <property type="entry name" value="RmlC-like"/>
</dbReference>
<dbReference type="EMBL" id="JBHSHC010000153">
    <property type="protein sequence ID" value="MFC4769946.1"/>
    <property type="molecule type" value="Genomic_DNA"/>
</dbReference>
<protein>
    <recommendedName>
        <fullName evidence="1">dTDP-4-dehydrorhamnose 3,5-epimerase</fullName>
        <ecNumber evidence="1">5.1.3.13</ecNumber>
    </recommendedName>
    <alternativeName>
        <fullName evidence="1">Thymidine diphospho-4-keto-rhamnose 3,5-epimerase</fullName>
    </alternativeName>
</protein>
<sequence length="181" mass="20807">MKIIETKLDGVLLIEPDVFEDSRGFFMESYHKRKCQELGLDYDFVQDNHSLSVEAGTIRGLHYQLYPKAQTKMVRVVKGAIYDVVVDIRRHSSTFGQWIAVTLSAENKQQLLVPEGFAHGFCTMEANTEVLYKVDEFYSPEHDRGILWNDHALGISWPTTNPILSEKDKKQPKLKDAEINF</sequence>
<comment type="catalytic activity">
    <reaction evidence="1">
        <text>dTDP-4-dehydro-6-deoxy-alpha-D-glucose = dTDP-4-dehydro-beta-L-rhamnose</text>
        <dbReference type="Rhea" id="RHEA:16969"/>
        <dbReference type="ChEBI" id="CHEBI:57649"/>
        <dbReference type="ChEBI" id="CHEBI:62830"/>
        <dbReference type="EC" id="5.1.3.13"/>
    </reaction>
</comment>
<dbReference type="Pfam" id="PF00908">
    <property type="entry name" value="dTDP_sugar_isom"/>
    <property type="match status" value="1"/>
</dbReference>
<dbReference type="PANTHER" id="PTHR21047">
    <property type="entry name" value="DTDP-6-DEOXY-D-GLUCOSE-3,5 EPIMERASE"/>
    <property type="match status" value="1"/>
</dbReference>
<comment type="pathway">
    <text evidence="1">Carbohydrate biosynthesis; dTDP-L-rhamnose biosynthesis.</text>
</comment>
<dbReference type="PANTHER" id="PTHR21047:SF2">
    <property type="entry name" value="THYMIDINE DIPHOSPHO-4-KETO-RHAMNOSE 3,5-EPIMERASE"/>
    <property type="match status" value="1"/>
</dbReference>
<dbReference type="EC" id="5.1.3.13" evidence="1"/>
<dbReference type="CDD" id="cd00438">
    <property type="entry name" value="cupin_RmlC"/>
    <property type="match status" value="1"/>
</dbReference>
<dbReference type="RefSeq" id="WP_380029051.1">
    <property type="nucleotide sequence ID" value="NZ_JBHSHC010000153.1"/>
</dbReference>
<proteinExistence type="inferred from homology"/>
<dbReference type="InterPro" id="IPR011051">
    <property type="entry name" value="RmlC_Cupin_sf"/>
</dbReference>
<comment type="function">
    <text evidence="1">Catalyzes the epimerization of the C3' and C5'positions of dTDP-6-deoxy-D-xylo-4-hexulose, forming dTDP-6-deoxy-L-lyxo-4-hexulose.</text>
</comment>
<dbReference type="GO" id="GO:0008830">
    <property type="term" value="F:dTDP-4-dehydrorhamnose 3,5-epimerase activity"/>
    <property type="evidence" value="ECO:0007669"/>
    <property type="project" value="UniProtKB-EC"/>
</dbReference>
<evidence type="ECO:0000313" key="2">
    <source>
        <dbReference type="EMBL" id="MFC4769946.1"/>
    </source>
</evidence>
<dbReference type="Gene3D" id="2.60.120.10">
    <property type="entry name" value="Jelly Rolls"/>
    <property type="match status" value="1"/>
</dbReference>
<organism evidence="2 3">
    <name type="scientific">Effusibacillus consociatus</name>
    <dbReference type="NCBI Taxonomy" id="1117041"/>
    <lineage>
        <taxon>Bacteria</taxon>
        <taxon>Bacillati</taxon>
        <taxon>Bacillota</taxon>
        <taxon>Bacilli</taxon>
        <taxon>Bacillales</taxon>
        <taxon>Alicyclobacillaceae</taxon>
        <taxon>Effusibacillus</taxon>
    </lineage>
</organism>
<accession>A0ABV9Q632</accession>
<name>A0ABV9Q632_9BACL</name>
<reference evidence="3" key="1">
    <citation type="journal article" date="2019" name="Int. J. Syst. Evol. Microbiol.">
        <title>The Global Catalogue of Microorganisms (GCM) 10K type strain sequencing project: providing services to taxonomists for standard genome sequencing and annotation.</title>
        <authorList>
            <consortium name="The Broad Institute Genomics Platform"/>
            <consortium name="The Broad Institute Genome Sequencing Center for Infectious Disease"/>
            <person name="Wu L."/>
            <person name="Ma J."/>
        </authorList>
    </citation>
    <scope>NUCLEOTIDE SEQUENCE [LARGE SCALE GENOMIC DNA]</scope>
    <source>
        <strain evidence="3">WYCCWR 12678</strain>
    </source>
</reference>
<dbReference type="NCBIfam" id="TIGR01221">
    <property type="entry name" value="rmlC"/>
    <property type="match status" value="1"/>
</dbReference>
<comment type="caution">
    <text evidence="2">The sequence shown here is derived from an EMBL/GenBank/DDBJ whole genome shotgun (WGS) entry which is preliminary data.</text>
</comment>
<dbReference type="Proteomes" id="UP001596002">
    <property type="component" value="Unassembled WGS sequence"/>
</dbReference>
<evidence type="ECO:0000256" key="1">
    <source>
        <dbReference type="RuleBase" id="RU364069"/>
    </source>
</evidence>
<keyword evidence="1 2" id="KW-0413">Isomerase</keyword>
<comment type="subunit">
    <text evidence="1">Homodimer.</text>
</comment>
<dbReference type="SUPFAM" id="SSF51182">
    <property type="entry name" value="RmlC-like cupins"/>
    <property type="match status" value="1"/>
</dbReference>
<comment type="similarity">
    <text evidence="1">Belongs to the dTDP-4-dehydrorhamnose 3,5-epimerase family.</text>
</comment>